<geneLocation type="plasmid" evidence="3 4">
    <name>pMIC7113.07</name>
</geneLocation>
<evidence type="ECO:0000259" key="1">
    <source>
        <dbReference type="Pfam" id="PF01702"/>
    </source>
</evidence>
<dbReference type="Pfam" id="PF01702">
    <property type="entry name" value="TGT"/>
    <property type="match status" value="1"/>
</dbReference>
<dbReference type="KEGG" id="mic:Mic7113_6784"/>
<evidence type="ECO:0000313" key="4">
    <source>
        <dbReference type="Proteomes" id="UP000010471"/>
    </source>
</evidence>
<accession>K9WRC9</accession>
<dbReference type="InterPro" id="IPR002616">
    <property type="entry name" value="tRNA_ribo_trans-like"/>
</dbReference>
<dbReference type="GO" id="GO:0006400">
    <property type="term" value="P:tRNA modification"/>
    <property type="evidence" value="ECO:0007669"/>
    <property type="project" value="InterPro"/>
</dbReference>
<dbReference type="NCBIfam" id="NF041059">
    <property type="entry name" value="DpdA"/>
    <property type="match status" value="1"/>
</dbReference>
<dbReference type="PATRIC" id="fig|1173027.3.peg.7497"/>
<dbReference type="RefSeq" id="WP_015211588.1">
    <property type="nucleotide sequence ID" value="NC_019762.1"/>
</dbReference>
<organism evidence="3 4">
    <name type="scientific">Allocoleopsis franciscana PCC 7113</name>
    <dbReference type="NCBI Taxonomy" id="1173027"/>
    <lineage>
        <taxon>Bacteria</taxon>
        <taxon>Bacillati</taxon>
        <taxon>Cyanobacteriota</taxon>
        <taxon>Cyanophyceae</taxon>
        <taxon>Coleofasciculales</taxon>
        <taxon>Coleofasciculaceae</taxon>
        <taxon>Allocoleopsis</taxon>
        <taxon>Allocoleopsis franciscana</taxon>
    </lineage>
</organism>
<evidence type="ECO:0000313" key="3">
    <source>
        <dbReference type="EMBL" id="AFZ22344.1"/>
    </source>
</evidence>
<dbReference type="Proteomes" id="UP000010471">
    <property type="component" value="Plasmid pMIC7113.07"/>
</dbReference>
<keyword evidence="3" id="KW-0808">Transferase</keyword>
<reference evidence="3 4" key="1">
    <citation type="submission" date="2012-06" db="EMBL/GenBank/DDBJ databases">
        <title>Finished plasmid 7 of genome of Microcoleus sp. PCC 7113.</title>
        <authorList>
            <consortium name="US DOE Joint Genome Institute"/>
            <person name="Gugger M."/>
            <person name="Coursin T."/>
            <person name="Rippka R."/>
            <person name="Tandeau De Marsac N."/>
            <person name="Huntemann M."/>
            <person name="Wei C.-L."/>
            <person name="Han J."/>
            <person name="Detter J.C."/>
            <person name="Han C."/>
            <person name="Tapia R."/>
            <person name="Chen A."/>
            <person name="Kyrpides N."/>
            <person name="Mavromatis K."/>
            <person name="Markowitz V."/>
            <person name="Szeto E."/>
            <person name="Ivanova N."/>
            <person name="Pagani I."/>
            <person name="Pati A."/>
            <person name="Goodwin L."/>
            <person name="Nordberg H.P."/>
            <person name="Cantor M.N."/>
            <person name="Hua S.X."/>
            <person name="Woyke T."/>
            <person name="Kerfeld C.A."/>
        </authorList>
    </citation>
    <scope>NUCLEOTIDE SEQUENCE [LARGE SCALE GENOMIC DNA]</scope>
    <source>
        <strain evidence="3 4">PCC 7113</strain>
        <plasmid evidence="3 4">pMIC7113.07</plasmid>
    </source>
</reference>
<dbReference type="GO" id="GO:0016740">
    <property type="term" value="F:transferase activity"/>
    <property type="evidence" value="ECO:0007669"/>
    <property type="project" value="UniProtKB-KW"/>
</dbReference>
<dbReference type="Gene3D" id="3.20.20.105">
    <property type="entry name" value="Queuine tRNA-ribosyltransferase-like"/>
    <property type="match status" value="1"/>
</dbReference>
<gene>
    <name evidence="3" type="ORF">Mic7113_6784</name>
</gene>
<keyword evidence="3" id="KW-0614">Plasmid</keyword>
<feature type="domain" description="DUF6884" evidence="2">
    <location>
        <begin position="44"/>
        <end position="163"/>
    </location>
</feature>
<protein>
    <submittedName>
        <fullName evidence="3">Queuine/archaeosine tRNA-ribosyltransferase</fullName>
    </submittedName>
</protein>
<dbReference type="InterPro" id="IPR049251">
    <property type="entry name" value="DUF6884"/>
</dbReference>
<dbReference type="OrthoDB" id="233198at2"/>
<proteinExistence type="predicted"/>
<keyword evidence="4" id="KW-1185">Reference proteome</keyword>
<dbReference type="InterPro" id="IPR036511">
    <property type="entry name" value="TGT-like_sf"/>
</dbReference>
<dbReference type="SUPFAM" id="SSF51713">
    <property type="entry name" value="tRNA-guanine transglycosylase"/>
    <property type="match status" value="1"/>
</dbReference>
<dbReference type="InterPro" id="IPR053537">
    <property type="entry name" value="DNA-guanine_TGase"/>
</dbReference>
<dbReference type="EMBL" id="CP003637">
    <property type="protein sequence ID" value="AFZ22344.1"/>
    <property type="molecule type" value="Genomic_DNA"/>
</dbReference>
<name>K9WRC9_9CYAN</name>
<feature type="domain" description="tRNA-guanine(15) transglycosylase-like" evidence="1">
    <location>
        <begin position="336"/>
        <end position="538"/>
    </location>
</feature>
<dbReference type="HOGENOM" id="CLU_402167_0_0_3"/>
<dbReference type="AlphaFoldDB" id="K9WRC9"/>
<dbReference type="Pfam" id="PF21818">
    <property type="entry name" value="DUF6884"/>
    <property type="match status" value="1"/>
</dbReference>
<sequence length="698" mass="79140">MGYPRVLVVTSCTGEKRCKPENQLTLEDFKEKARLQQREAQLTQFACPAGQMYTGQQHLRAMEGVQLLRQSLGREAVDVVILSAGYGVIPEDKTIVPYEVTFNTMKGYEVGEWAKFLGAREAFEKAIAGYDLVFVLLGENYLRSLSLPVETSPDQTLVFLASKTTATHIQGLAARTFILSLSNAEAKRYHCGLVGLKGFLLKRGLEKVAKQPQLLETIYREPKEFERVINTDFVQLELPLEVERVQPVGKNGRKGRLKVKSQTTETNDELKEKDREFLAIPPLPPAPNIHLGMQYFIPEWDDKVDPNYDFYNDISPPGRDTYADDVYAHEIYNIPNYDGILVSKYIIDKSKKKKAKVDEIGIREYIRFSGKVMGDCGAFGYIKEEVPPYTSEQVLDYYQKGGFNYGVSVDHLIVGPFAEPGVREKRYDLTLHNADDFLRKHRAGGYEFKPMGAAQGWNPETYAKAVKACIEMGYDYIALGGLARTPSKQIIEILKAVHPHLTPNTRLHLFGVARMNAIPAFRHLGITSFDSASPLRRAWLGSGDNYNSLSGKKYAAIRVPPVDGYGVRVRRLLEAGVAKRETLKSLEQDALKALRQFDTGNLSLDETLEKVLAYDELVELPRDGKADPKAQAKRRAKHEVMYRKLLEDTPWKSCDCPICKEIQVEVVIFRGNNRNRRRGFHNTYVFYQRFKQIIKNLT</sequence>
<evidence type="ECO:0000259" key="2">
    <source>
        <dbReference type="Pfam" id="PF21818"/>
    </source>
</evidence>